<dbReference type="AlphaFoldDB" id="A0AAF0C3Z6"/>
<dbReference type="Proteomes" id="UP000032568">
    <property type="component" value="Chromosome"/>
</dbReference>
<organism evidence="1 2">
    <name type="scientific">Thalassomonas actiniarum</name>
    <dbReference type="NCBI Taxonomy" id="485447"/>
    <lineage>
        <taxon>Bacteria</taxon>
        <taxon>Pseudomonadati</taxon>
        <taxon>Pseudomonadota</taxon>
        <taxon>Gammaproteobacteria</taxon>
        <taxon>Alteromonadales</taxon>
        <taxon>Colwelliaceae</taxon>
        <taxon>Thalassomonas</taxon>
    </lineage>
</organism>
<dbReference type="SUPFAM" id="SSF53335">
    <property type="entry name" value="S-adenosyl-L-methionine-dependent methyltransferases"/>
    <property type="match status" value="1"/>
</dbReference>
<dbReference type="InterPro" id="IPR029063">
    <property type="entry name" value="SAM-dependent_MTases_sf"/>
</dbReference>
<dbReference type="EMBL" id="CP059735">
    <property type="protein sequence ID" value="WDD99264.1"/>
    <property type="molecule type" value="Genomic_DNA"/>
</dbReference>
<protein>
    <submittedName>
        <fullName evidence="1">Crotonobetainyl-CoA--carnitine CoA-transferase</fullName>
    </submittedName>
</protein>
<reference evidence="1 2" key="1">
    <citation type="journal article" date="2015" name="Genome Announc.">
        <title>Draft Genome Sequences of Marine Isolates of Thalassomonas viridans and Thalassomonas actiniarum.</title>
        <authorList>
            <person name="Olonade I."/>
            <person name="van Zyl L.J."/>
            <person name="Trindade M."/>
        </authorList>
    </citation>
    <scope>NUCLEOTIDE SEQUENCE [LARGE SCALE GENOMIC DNA]</scope>
    <source>
        <strain evidence="1 2">A5K-106</strain>
    </source>
</reference>
<reference evidence="1 2" key="2">
    <citation type="journal article" date="2022" name="Mar. Drugs">
        <title>Bioassay-Guided Fractionation Leads to the Detection of Cholic Acid Generated by the Rare Thalassomonas sp.</title>
        <authorList>
            <person name="Pheiffer F."/>
            <person name="Schneider Y.K."/>
            <person name="Hansen E.H."/>
            <person name="Andersen J.H."/>
            <person name="Isaksson J."/>
            <person name="Busche T."/>
            <person name="R C."/>
            <person name="Kalinowski J."/>
            <person name="Zyl L.V."/>
            <person name="Trindade M."/>
        </authorList>
    </citation>
    <scope>NUCLEOTIDE SEQUENCE [LARGE SCALE GENOMIC DNA]</scope>
    <source>
        <strain evidence="1 2">A5K-106</strain>
    </source>
</reference>
<sequence length="250" mass="28375">MSDFTLKHHLNNNEVSVYQDLVKHLHNTPIPDNEILANLGLFLSRSSLGRILFMAELYQKMIPTHGVVIELGVRWGQNLALLSALRSLYEPYNISRKIIGFDTFAGFPHTSEKDGSGAKVADGAYAVSDHYETILADILSLNEQLNPKSNEKKFELVKGDVLQTLPKYLADHPETLISMIYFDFDLYEPTKFALQELLPYCSKNTIFAFDELCYQDFPGETVAFREVMAGREFEVIRSPISPLQSYVKLC</sequence>
<accession>A0AAF0C3Z6</accession>
<evidence type="ECO:0000313" key="2">
    <source>
        <dbReference type="Proteomes" id="UP000032568"/>
    </source>
</evidence>
<dbReference type="KEGG" id="tact:SG35_000815"/>
<evidence type="ECO:0000313" key="1">
    <source>
        <dbReference type="EMBL" id="WDD99264.1"/>
    </source>
</evidence>
<name>A0AAF0C3Z6_9GAMM</name>
<gene>
    <name evidence="1" type="ORF">SG35_000815</name>
</gene>
<dbReference type="RefSeq" id="WP_063888686.1">
    <property type="nucleotide sequence ID" value="NZ_CP059735.1"/>
</dbReference>
<dbReference type="InterPro" id="IPR008884">
    <property type="entry name" value="TylF_MeTrfase"/>
</dbReference>
<dbReference type="PANTHER" id="PTHR40036:SF1">
    <property type="entry name" value="MACROCIN O-METHYLTRANSFERASE"/>
    <property type="match status" value="1"/>
</dbReference>
<dbReference type="Gene3D" id="3.40.50.150">
    <property type="entry name" value="Vaccinia Virus protein VP39"/>
    <property type="match status" value="1"/>
</dbReference>
<proteinExistence type="predicted"/>
<dbReference type="PANTHER" id="PTHR40036">
    <property type="entry name" value="MACROCIN O-METHYLTRANSFERASE"/>
    <property type="match status" value="1"/>
</dbReference>
<keyword evidence="2" id="KW-1185">Reference proteome</keyword>